<evidence type="ECO:0000313" key="2">
    <source>
        <dbReference type="Proteomes" id="UP001238334"/>
    </source>
</evidence>
<dbReference type="EMBL" id="CP127247">
    <property type="protein sequence ID" value="WIY24017.1"/>
    <property type="molecule type" value="Genomic_DNA"/>
</dbReference>
<dbReference type="KEGG" id="ppso:QPJ95_15495"/>
<evidence type="ECO:0000313" key="1">
    <source>
        <dbReference type="EMBL" id="WIY24017.1"/>
    </source>
</evidence>
<dbReference type="Proteomes" id="UP001238334">
    <property type="component" value="Chromosome"/>
</dbReference>
<sequence>MGDPQNLLELVAAARANAKAFEDRISEILQLTDGQNGSDAQVEDLRAATVALELAAVDIYSVFEARMQHHFRRGPFSRKLKSLLLASGKTALADRIHQYYLVINVLKHGKGASYRELLKSPSALFAVNPAEDISDDELQAPAGLVDISAPGFFDGLTSTIIEAYHFLENRQAS</sequence>
<accession>A0A9Y2P1D6</accession>
<organism evidence="1 2">
    <name type="scientific">Parasedimentitalea psychrophila</name>
    <dbReference type="NCBI Taxonomy" id="2997337"/>
    <lineage>
        <taxon>Bacteria</taxon>
        <taxon>Pseudomonadati</taxon>
        <taxon>Pseudomonadota</taxon>
        <taxon>Alphaproteobacteria</taxon>
        <taxon>Rhodobacterales</taxon>
        <taxon>Paracoccaceae</taxon>
        <taxon>Parasedimentitalea</taxon>
    </lineage>
</organism>
<name>A0A9Y2P1D6_9RHOB</name>
<dbReference type="AlphaFoldDB" id="A0A9Y2P1D6"/>
<keyword evidence="2" id="KW-1185">Reference proteome</keyword>
<reference evidence="1 2" key="1">
    <citation type="submission" date="2023-06" db="EMBL/GenBank/DDBJ databases">
        <title>Parasedimentitalea psychrophila sp. nov., a psychrophilic bacterium isolated from deep-sea sediment.</title>
        <authorList>
            <person name="Li A."/>
        </authorList>
    </citation>
    <scope>NUCLEOTIDE SEQUENCE [LARGE SCALE GENOMIC DNA]</scope>
    <source>
        <strain evidence="1 2">QS115</strain>
    </source>
</reference>
<protein>
    <submittedName>
        <fullName evidence="1">Uncharacterized protein</fullName>
    </submittedName>
</protein>
<gene>
    <name evidence="1" type="ORF">QPJ95_15495</name>
</gene>
<dbReference type="RefSeq" id="WP_270917022.1">
    <property type="nucleotide sequence ID" value="NZ_CP127247.1"/>
</dbReference>
<proteinExistence type="predicted"/>